<dbReference type="Gene3D" id="3.40.1010.10">
    <property type="entry name" value="Cobalt-precorrin-4 Transmethylase, Domain 1"/>
    <property type="match status" value="1"/>
</dbReference>
<reference evidence="9" key="2">
    <citation type="submission" date="2012-10" db="EMBL/GenBank/DDBJ databases">
        <title>Improved high-quality draft of Thermaerobacter subterraneus C21, DSM 13965.</title>
        <authorList>
            <consortium name="DOE Joint Genome Institute"/>
            <person name="Eisen J."/>
            <person name="Huntemann M."/>
            <person name="Wei C.-L."/>
            <person name="Han J."/>
            <person name="Detter J.C."/>
            <person name="Han C."/>
            <person name="Tapia R."/>
            <person name="Chen A."/>
            <person name="Kyrpides N."/>
            <person name="Mavromatis K."/>
            <person name="Markowitz V."/>
            <person name="Szeto E."/>
            <person name="Ivanova N."/>
            <person name="Mikhailova N."/>
            <person name="Ovchinnikova G."/>
            <person name="Pagani I."/>
            <person name="Pati A."/>
            <person name="Goodwin L."/>
            <person name="Nordberg H.P."/>
            <person name="Cantor M.N."/>
            <person name="Hua S.X."/>
            <person name="Woyke T."/>
            <person name="Eisen J."/>
            <person name="Klenk H.-P."/>
        </authorList>
    </citation>
    <scope>NUCLEOTIDE SEQUENCE [LARGE SCALE GENOMIC DNA]</scope>
    <source>
        <strain evidence="9">DSM 13965</strain>
    </source>
</reference>
<dbReference type="PANTHER" id="PTHR46111:SF1">
    <property type="entry name" value="RIBOSOMAL RNA SMALL SUBUNIT METHYLTRANSFERASE I"/>
    <property type="match status" value="1"/>
</dbReference>
<evidence type="ECO:0000256" key="2">
    <source>
        <dbReference type="ARBA" id="ARBA00022552"/>
    </source>
</evidence>
<dbReference type="FunFam" id="3.40.1010.10:FF:000007">
    <property type="entry name" value="Ribosomal RNA small subunit methyltransferase I"/>
    <property type="match status" value="1"/>
</dbReference>
<dbReference type="STRING" id="867903.ThesuDRAFT_00429"/>
<dbReference type="Gene3D" id="3.30.950.10">
    <property type="entry name" value="Methyltransferase, Cobalt-precorrin-4 Transmethylase, Domain 2"/>
    <property type="match status" value="1"/>
</dbReference>
<accession>K6Q0T2</accession>
<evidence type="ECO:0000256" key="7">
    <source>
        <dbReference type="SAM" id="MobiDB-lite"/>
    </source>
</evidence>
<comment type="catalytic activity">
    <reaction evidence="6">
        <text>cytidine(1402) in 16S rRNA + S-adenosyl-L-methionine = 2'-O-methylcytidine(1402) in 16S rRNA + S-adenosyl-L-homocysteine + H(+)</text>
        <dbReference type="Rhea" id="RHEA:42924"/>
        <dbReference type="Rhea" id="RHEA-COMP:10285"/>
        <dbReference type="Rhea" id="RHEA-COMP:10286"/>
        <dbReference type="ChEBI" id="CHEBI:15378"/>
        <dbReference type="ChEBI" id="CHEBI:57856"/>
        <dbReference type="ChEBI" id="CHEBI:59789"/>
        <dbReference type="ChEBI" id="CHEBI:74495"/>
        <dbReference type="ChEBI" id="CHEBI:82748"/>
        <dbReference type="EC" id="2.1.1.198"/>
    </reaction>
</comment>
<dbReference type="RefSeq" id="WP_006902718.1">
    <property type="nucleotide sequence ID" value="NZ_JH976535.1"/>
</dbReference>
<dbReference type="InterPro" id="IPR008189">
    <property type="entry name" value="rRNA_ssu_MeTfrase_I"/>
</dbReference>
<proteinExistence type="inferred from homology"/>
<dbReference type="PANTHER" id="PTHR46111">
    <property type="entry name" value="RIBOSOMAL RNA SMALL SUBUNIT METHYLTRANSFERASE I"/>
    <property type="match status" value="1"/>
</dbReference>
<dbReference type="InterPro" id="IPR000878">
    <property type="entry name" value="4pyrrol_Mease"/>
</dbReference>
<keyword evidence="2 6" id="KW-0698">rRNA processing</keyword>
<keyword evidence="3 6" id="KW-0489">Methyltransferase</keyword>
<dbReference type="HAMAP" id="MF_01877">
    <property type="entry name" value="16SrRNA_methyltr_I"/>
    <property type="match status" value="1"/>
</dbReference>
<dbReference type="HOGENOM" id="CLU_052175_0_0_9"/>
<keyword evidence="4 6" id="KW-0808">Transferase</keyword>
<dbReference type="eggNOG" id="COG0313">
    <property type="taxonomic scope" value="Bacteria"/>
</dbReference>
<evidence type="ECO:0000256" key="4">
    <source>
        <dbReference type="ARBA" id="ARBA00022679"/>
    </source>
</evidence>
<dbReference type="Pfam" id="PF00590">
    <property type="entry name" value="TP_methylase"/>
    <property type="match status" value="1"/>
</dbReference>
<name>K6Q0T2_9FIRM</name>
<keyword evidence="1 6" id="KW-0963">Cytoplasm</keyword>
<evidence type="ECO:0000259" key="8">
    <source>
        <dbReference type="Pfam" id="PF00590"/>
    </source>
</evidence>
<evidence type="ECO:0000256" key="1">
    <source>
        <dbReference type="ARBA" id="ARBA00022490"/>
    </source>
</evidence>
<comment type="similarity">
    <text evidence="6">Belongs to the methyltransferase superfamily. RsmI family.</text>
</comment>
<dbReference type="Proteomes" id="UP000005710">
    <property type="component" value="Unassembled WGS sequence"/>
</dbReference>
<dbReference type="NCBIfam" id="TIGR00096">
    <property type="entry name" value="16S rRNA (cytidine(1402)-2'-O)-methyltransferase"/>
    <property type="match status" value="1"/>
</dbReference>
<dbReference type="AlphaFoldDB" id="K6Q0T2"/>
<reference evidence="9" key="1">
    <citation type="submission" date="2010-10" db="EMBL/GenBank/DDBJ databases">
        <authorList>
            <consortium name="US DOE Joint Genome Institute (JGI-PGF)"/>
            <person name="Lucas S."/>
            <person name="Copeland A."/>
            <person name="Lapidus A."/>
            <person name="Bruce D."/>
            <person name="Goodwin L."/>
            <person name="Pitluck S."/>
            <person name="Kyrpides N."/>
            <person name="Mavromatis K."/>
            <person name="Detter J.C."/>
            <person name="Han C."/>
            <person name="Land M."/>
            <person name="Hauser L."/>
            <person name="Markowitz V."/>
            <person name="Cheng J.-F."/>
            <person name="Hugenholtz P."/>
            <person name="Woyke T."/>
            <person name="Wu D."/>
            <person name="Pukall R."/>
            <person name="Wahrenburg C."/>
            <person name="Brambilla E."/>
            <person name="Klenk H.-P."/>
            <person name="Eisen J.A."/>
        </authorList>
    </citation>
    <scope>NUCLEOTIDE SEQUENCE [LARGE SCALE GENOMIC DNA]</scope>
    <source>
        <strain evidence="9">DSM 13965</strain>
    </source>
</reference>
<dbReference type="SUPFAM" id="SSF53790">
    <property type="entry name" value="Tetrapyrrole methylase"/>
    <property type="match status" value="1"/>
</dbReference>
<dbReference type="GO" id="GO:0070677">
    <property type="term" value="F:rRNA (cytosine-2'-O-)-methyltransferase activity"/>
    <property type="evidence" value="ECO:0007669"/>
    <property type="project" value="UniProtKB-UniRule"/>
</dbReference>
<feature type="compositionally biased region" description="Gly residues" evidence="7">
    <location>
        <begin position="246"/>
        <end position="258"/>
    </location>
</feature>
<dbReference type="InterPro" id="IPR014776">
    <property type="entry name" value="4pyrrole_Mease_sub2"/>
</dbReference>
<feature type="region of interest" description="Disordered" evidence="7">
    <location>
        <begin position="237"/>
        <end position="353"/>
    </location>
</feature>
<evidence type="ECO:0000256" key="6">
    <source>
        <dbReference type="HAMAP-Rule" id="MF_01877"/>
    </source>
</evidence>
<comment type="subcellular location">
    <subcellularLocation>
        <location evidence="6">Cytoplasm</location>
    </subcellularLocation>
</comment>
<dbReference type="EMBL" id="AENY02000002">
    <property type="protein sequence ID" value="EKP94738.1"/>
    <property type="molecule type" value="Genomic_DNA"/>
</dbReference>
<keyword evidence="5 6" id="KW-0949">S-adenosyl-L-methionine</keyword>
<evidence type="ECO:0000256" key="3">
    <source>
        <dbReference type="ARBA" id="ARBA00022603"/>
    </source>
</evidence>
<dbReference type="GO" id="GO:0005737">
    <property type="term" value="C:cytoplasm"/>
    <property type="evidence" value="ECO:0007669"/>
    <property type="project" value="UniProtKB-SubCell"/>
</dbReference>
<gene>
    <name evidence="6" type="primary">rsmI</name>
    <name evidence="9" type="ORF">ThesuDRAFT_00429</name>
</gene>
<feature type="domain" description="Tetrapyrrole methylase" evidence="8">
    <location>
        <begin position="14"/>
        <end position="213"/>
    </location>
</feature>
<evidence type="ECO:0000313" key="10">
    <source>
        <dbReference type="Proteomes" id="UP000005710"/>
    </source>
</evidence>
<dbReference type="InterPro" id="IPR014777">
    <property type="entry name" value="4pyrrole_Mease_sub1"/>
</dbReference>
<dbReference type="CDD" id="cd11648">
    <property type="entry name" value="RsmI"/>
    <property type="match status" value="1"/>
</dbReference>
<dbReference type="InterPro" id="IPR035996">
    <property type="entry name" value="4pyrrol_Methylase_sf"/>
</dbReference>
<sequence length="404" mass="42434">MSGGATGDWVRPGTLYVCASPIGNLGDVTLRLLEVLRQAGYILAEDTRRTRRLLSAHGLRGRVISCHEHNETQRAGQVLRWLAAGEVVALVTDAGTPGLADPGARLVGRVAAAGWPVVPVPGPSAALAALSVAGIPASRILIEGFLPRERERRRQRIAAWHRWDGVVVFFEAPHRLAAVLEDLQELLPDAYLVVAREMTKRHEEILRGRVARLAPVLQAAPPRGEYTLVLAPPGVAVPPDRPAPGEGAGTAGAGGGPGPDEEAGLHPRPALSWTDPGHLRENRSGNRPVRAVEGPEGWEGTGKAAGAGVASPSDGRPAGDDRPATGSVPEEPVPLAGPEEPWQQEAVPPDPGRLAVEVAQRVAAGLAPSAAAREVARRYGLSRSRVYRAYLDAAGSGRPPSDTT</sequence>
<organism evidence="9 10">
    <name type="scientific">Thermaerobacter subterraneus DSM 13965</name>
    <dbReference type="NCBI Taxonomy" id="867903"/>
    <lineage>
        <taxon>Bacteria</taxon>
        <taxon>Bacillati</taxon>
        <taxon>Bacillota</taxon>
        <taxon>Clostridia</taxon>
        <taxon>Eubacteriales</taxon>
        <taxon>Clostridiales Family XVII. Incertae Sedis</taxon>
        <taxon>Thermaerobacter</taxon>
    </lineage>
</organism>
<protein>
    <recommendedName>
        <fullName evidence="6">Ribosomal RNA small subunit methyltransferase I</fullName>
        <ecNumber evidence="6">2.1.1.198</ecNumber>
    </recommendedName>
    <alternativeName>
        <fullName evidence="6">16S rRNA 2'-O-ribose C1402 methyltransferase</fullName>
    </alternativeName>
    <alternativeName>
        <fullName evidence="6">rRNA (cytidine-2'-O-)-methyltransferase RsmI</fullName>
    </alternativeName>
</protein>
<evidence type="ECO:0000256" key="5">
    <source>
        <dbReference type="ARBA" id="ARBA00022691"/>
    </source>
</evidence>
<comment type="function">
    <text evidence="6">Catalyzes the 2'-O-methylation of the ribose of cytidine 1402 (C1402) in 16S rRNA.</text>
</comment>
<comment type="caution">
    <text evidence="9">The sequence shown here is derived from an EMBL/GenBank/DDBJ whole genome shotgun (WGS) entry which is preliminary data.</text>
</comment>
<dbReference type="EC" id="2.1.1.198" evidence="6"/>
<evidence type="ECO:0000313" key="9">
    <source>
        <dbReference type="EMBL" id="EKP94738.1"/>
    </source>
</evidence>
<keyword evidence="10" id="KW-1185">Reference proteome</keyword>